<organism evidence="1 2">
    <name type="scientific">Winogradskya consettensis</name>
    <dbReference type="NCBI Taxonomy" id="113560"/>
    <lineage>
        <taxon>Bacteria</taxon>
        <taxon>Bacillati</taxon>
        <taxon>Actinomycetota</taxon>
        <taxon>Actinomycetes</taxon>
        <taxon>Micromonosporales</taxon>
        <taxon>Micromonosporaceae</taxon>
        <taxon>Winogradskya</taxon>
    </lineage>
</organism>
<protein>
    <submittedName>
        <fullName evidence="1">Uncharacterized protein</fullName>
    </submittedName>
</protein>
<proteinExistence type="predicted"/>
<comment type="caution">
    <text evidence="1">The sequence shown here is derived from an EMBL/GenBank/DDBJ whole genome shotgun (WGS) entry which is preliminary data.</text>
</comment>
<gene>
    <name evidence="1" type="ORF">Aco04nite_95830</name>
</gene>
<evidence type="ECO:0000313" key="2">
    <source>
        <dbReference type="Proteomes" id="UP000680865"/>
    </source>
</evidence>
<reference evidence="1" key="1">
    <citation type="submission" date="2021-03" db="EMBL/GenBank/DDBJ databases">
        <title>Whole genome shotgun sequence of Actinoplanes consettensis NBRC 14913.</title>
        <authorList>
            <person name="Komaki H."/>
            <person name="Tamura T."/>
        </authorList>
    </citation>
    <scope>NUCLEOTIDE SEQUENCE</scope>
    <source>
        <strain evidence="1">NBRC 14913</strain>
    </source>
</reference>
<evidence type="ECO:0000313" key="1">
    <source>
        <dbReference type="EMBL" id="GIM85347.1"/>
    </source>
</evidence>
<dbReference type="AlphaFoldDB" id="A0A919T561"/>
<name>A0A919T561_9ACTN</name>
<keyword evidence="2" id="KW-1185">Reference proteome</keyword>
<dbReference type="EMBL" id="BOQP01000083">
    <property type="protein sequence ID" value="GIM85347.1"/>
    <property type="molecule type" value="Genomic_DNA"/>
</dbReference>
<sequence length="86" mass="9530">MGERHHEDFALQALQELDGCLGQPLSPKPFHVKRRLLVPGRARPLRVAWYEGSRRDLLLFASPQTRPAARTNIASFGLQGAADPAT</sequence>
<dbReference type="Proteomes" id="UP000680865">
    <property type="component" value="Unassembled WGS sequence"/>
</dbReference>
<accession>A0A919T561</accession>